<dbReference type="EMBL" id="CAJNOC010000269">
    <property type="protein sequence ID" value="CAF0736384.1"/>
    <property type="molecule type" value="Genomic_DNA"/>
</dbReference>
<evidence type="ECO:0000259" key="9">
    <source>
        <dbReference type="PROSITE" id="PS51471"/>
    </source>
</evidence>
<keyword evidence="3 8" id="KW-0732">Signal</keyword>
<dbReference type="PROSITE" id="PS51471">
    <property type="entry name" value="FE2OG_OXY"/>
    <property type="match status" value="1"/>
</dbReference>
<sequence>MEVNYFHLLILICFLINTINAQESLLVVGVATDETDGYKRYVRSLKQNGLEYEILGLGEEWKGGDIKRQAGGGHKVNLLINSLEKYKNDENKVILFTDSYDVIVNDNSEKILSKFKEFSSKIVFGAEGFCWPDETLVDSYPVVADNEKRFLNSGGFIGYASDIYELITREPIKDEDDDQLFYTKMFLNIPTREKFNIRLDTKSEIFQNLNGAVQEVSIFADENGKIELFNNVTKTVPSVVHGNGAAKLDLNRLGNYLANSYSNNDGCVSCKEDTIQLNEEDKNQWPEVTLAIFIEQPTPFLREFFQKITKLNYPKNKISVLIHNNEKYHNLEVEKFFTNHESSSYASIKYLTVTDDSSEQEARRSAVEECLKSDCKFLFSVDSTVHFDNSDALKLLIEQNRSILAPVMKRPGGSWSNVWGAVSSQGFYKRSDDYFDIIDGNILNVWNLPYVSEAFLIKGEVLKKIPVEFNDETMDPTIKFFTTIRNNDFFMYGTNLHEFGHLINPDGFNTSKIRPELFEIFNNFEDWTKRYVHPEYNDYASGKVKPQVPCPDVYWFPIISDEFCEDLITMMEDFGQWSGGRNNKEDSRIPGGYENVPTVDIHMTQVGYQQHWLHFLRKFVQPMQQKIFIGYYSDPPRADLNFVVRYRPDEQDHLTPHHDASMYTMNIALNIPDVDFQGGGVRFVRYDCSVTQTIKGWAMIHPGRLTHYHEGLKVKGGTRYIMVSFIDP</sequence>
<reference evidence="10" key="1">
    <citation type="submission" date="2021-02" db="EMBL/GenBank/DDBJ databases">
        <authorList>
            <person name="Nowell W R."/>
        </authorList>
    </citation>
    <scope>NUCLEOTIDE SEQUENCE</scope>
    <source>
        <strain evidence="10">Ploen Becks lab</strain>
    </source>
</reference>
<gene>
    <name evidence="10" type="ORF">OXX778_LOCUS3146</name>
</gene>
<dbReference type="GO" id="GO:0008475">
    <property type="term" value="F:procollagen-lysine 5-dioxygenase activity"/>
    <property type="evidence" value="ECO:0007669"/>
    <property type="project" value="TreeGrafter"/>
</dbReference>
<dbReference type="InterPro" id="IPR005123">
    <property type="entry name" value="Oxoglu/Fe-dep_dioxygenase_dom"/>
</dbReference>
<keyword evidence="6" id="KW-0408">Iron</keyword>
<dbReference type="PANTHER" id="PTHR10730:SF45">
    <property type="entry name" value="PROCOLLAGEN-LYSINE,2-OXOGLUTARATE 5-DIOXYGENASE"/>
    <property type="match status" value="1"/>
</dbReference>
<keyword evidence="11" id="KW-1185">Reference proteome</keyword>
<dbReference type="GO" id="GO:0005783">
    <property type="term" value="C:endoplasmic reticulum"/>
    <property type="evidence" value="ECO:0007669"/>
    <property type="project" value="TreeGrafter"/>
</dbReference>
<dbReference type="GO" id="GO:0005506">
    <property type="term" value="F:iron ion binding"/>
    <property type="evidence" value="ECO:0007669"/>
    <property type="project" value="InterPro"/>
</dbReference>
<accession>A0A813N9J2</accession>
<dbReference type="Pfam" id="PF25342">
    <property type="entry name" value="GT_PLOD"/>
    <property type="match status" value="1"/>
</dbReference>
<keyword evidence="4" id="KW-0223">Dioxygenase</keyword>
<proteinExistence type="predicted"/>
<evidence type="ECO:0000256" key="6">
    <source>
        <dbReference type="ARBA" id="ARBA00023004"/>
    </source>
</evidence>
<evidence type="ECO:0000313" key="10">
    <source>
        <dbReference type="EMBL" id="CAF0736384.1"/>
    </source>
</evidence>
<dbReference type="OrthoDB" id="69177at2759"/>
<dbReference type="SMART" id="SM00702">
    <property type="entry name" value="P4Hc"/>
    <property type="match status" value="1"/>
</dbReference>
<feature type="chain" id="PRO_5032702540" description="Fe2OG dioxygenase domain-containing protein" evidence="8">
    <location>
        <begin position="22"/>
        <end position="728"/>
    </location>
</feature>
<keyword evidence="7" id="KW-0325">Glycoprotein</keyword>
<evidence type="ECO:0000313" key="11">
    <source>
        <dbReference type="Proteomes" id="UP000663879"/>
    </source>
</evidence>
<evidence type="ECO:0000256" key="5">
    <source>
        <dbReference type="ARBA" id="ARBA00023002"/>
    </source>
</evidence>
<dbReference type="InterPro" id="IPR050757">
    <property type="entry name" value="Collagen_mod_GT25"/>
</dbReference>
<organism evidence="10 11">
    <name type="scientific">Brachionus calyciflorus</name>
    <dbReference type="NCBI Taxonomy" id="104777"/>
    <lineage>
        <taxon>Eukaryota</taxon>
        <taxon>Metazoa</taxon>
        <taxon>Spiralia</taxon>
        <taxon>Gnathifera</taxon>
        <taxon>Rotifera</taxon>
        <taxon>Eurotatoria</taxon>
        <taxon>Monogononta</taxon>
        <taxon>Pseudotrocha</taxon>
        <taxon>Ploima</taxon>
        <taxon>Brachionidae</taxon>
        <taxon>Brachionus</taxon>
    </lineage>
</organism>
<dbReference type="GO" id="GO:0031418">
    <property type="term" value="F:L-ascorbic acid binding"/>
    <property type="evidence" value="ECO:0007669"/>
    <property type="project" value="InterPro"/>
</dbReference>
<evidence type="ECO:0000256" key="4">
    <source>
        <dbReference type="ARBA" id="ARBA00022964"/>
    </source>
</evidence>
<keyword evidence="2" id="KW-0479">Metal-binding</keyword>
<evidence type="ECO:0000256" key="7">
    <source>
        <dbReference type="ARBA" id="ARBA00023180"/>
    </source>
</evidence>
<comment type="caution">
    <text evidence="10">The sequence shown here is derived from an EMBL/GenBank/DDBJ whole genome shotgun (WGS) entry which is preliminary data.</text>
</comment>
<dbReference type="Proteomes" id="UP000663879">
    <property type="component" value="Unassembled WGS sequence"/>
</dbReference>
<protein>
    <recommendedName>
        <fullName evidence="9">Fe2OG dioxygenase domain-containing protein</fullName>
    </recommendedName>
</protein>
<evidence type="ECO:0000256" key="2">
    <source>
        <dbReference type="ARBA" id="ARBA00022723"/>
    </source>
</evidence>
<dbReference type="InterPro" id="IPR044861">
    <property type="entry name" value="IPNS-like_FE2OG_OXY"/>
</dbReference>
<dbReference type="Gene3D" id="2.60.120.620">
    <property type="entry name" value="q2cbj1_9rhob like domain"/>
    <property type="match status" value="1"/>
</dbReference>
<feature type="domain" description="Fe2OG dioxygenase" evidence="9">
    <location>
        <begin position="637"/>
        <end position="728"/>
    </location>
</feature>
<evidence type="ECO:0000256" key="8">
    <source>
        <dbReference type="SAM" id="SignalP"/>
    </source>
</evidence>
<dbReference type="PANTHER" id="PTHR10730">
    <property type="entry name" value="PROCOLLAGEN-LYSINE,2-OXOGLUTARATE 5-DIOXYGENASE/GLYCOSYLTRANSFERASE 25 FAMILY MEMBER"/>
    <property type="match status" value="1"/>
</dbReference>
<name>A0A813N9J2_9BILA</name>
<dbReference type="Pfam" id="PF03171">
    <property type="entry name" value="2OG-FeII_Oxy"/>
    <property type="match status" value="1"/>
</dbReference>
<comment type="cofactor">
    <cofactor evidence="1">
        <name>L-ascorbate</name>
        <dbReference type="ChEBI" id="CHEBI:38290"/>
    </cofactor>
</comment>
<evidence type="ECO:0000256" key="3">
    <source>
        <dbReference type="ARBA" id="ARBA00022729"/>
    </source>
</evidence>
<dbReference type="AlphaFoldDB" id="A0A813N9J2"/>
<evidence type="ECO:0000256" key="1">
    <source>
        <dbReference type="ARBA" id="ARBA00001961"/>
    </source>
</evidence>
<dbReference type="InterPro" id="IPR006620">
    <property type="entry name" value="Pro_4_hyd_alph"/>
</dbReference>
<keyword evidence="5" id="KW-0560">Oxidoreductase</keyword>
<feature type="signal peptide" evidence="8">
    <location>
        <begin position="1"/>
        <end position="21"/>
    </location>
</feature>
<dbReference type="InterPro" id="IPR057589">
    <property type="entry name" value="GT_PLOD"/>
</dbReference>